<dbReference type="InterPro" id="IPR006584">
    <property type="entry name" value="Cellulose-bd_IV"/>
</dbReference>
<comment type="caution">
    <text evidence="3">The sequence shown here is derived from an EMBL/GenBank/DDBJ whole genome shotgun (WGS) entry which is preliminary data.</text>
</comment>
<dbReference type="InterPro" id="IPR032178">
    <property type="entry name" value="DUF5010"/>
</dbReference>
<sequence>MVNGVIRNTSYPIRMEEETAEMKSKWLQGLLVASLVFGMNVFYGGQSNVAHAVAPGDTIALKSYVNGKFVSADNGGANSLIANKNSITDQEKFVVVDAGGGTIALKAVINNKYVTAESAGVDPLIARATAIGPWEKFTIETATDGRAVLKASVNNLYVSADNAGAAALKARASTIGVWEKFDMLVNPVNGTRGGYVGVTFGFSKATLTGGPYSENPTNIVYNQPLFKATSNEALFWDNYVEELTTAGVDFIAPTVRGYLPDPLNAERTAANAAGDTRKLADLVAAITRRGSNLKISILDDNPATWWQKKNVNKYGDNNNRPKFDIGDANGTGEGGYAYVWDRNYRVYFQTVPDSMRFKLDDRPVIYLWSLADAWFTNQGNGNARKLLEYVRSRAQAEFGVNPFIIVDQSWLSKDPTVTSAIDGVHSWFNGNSPTWSLTNFGGRNFGVVAPSFEKPNENQYTDPNHGQNFITSLNNTVGSGAFVTLAEGYSDWEENCSMWRVKEGGYTVTHYDYLSQRLNILRRYTSHPTLFNVRMEAEAADAYNDTTTGNTGGVYRDGNLDIQVTTDSGGGWNVGWIEPSEWLEWKEVPIQGSTHLRLRIATPNAGERIRFEIDGVAQAWINLPNTGGWQSWQTVDGGVYTLSAGNHTIRLYTDTGGYNLNYWINN</sequence>
<dbReference type="Gene3D" id="2.80.10.50">
    <property type="match status" value="1"/>
</dbReference>
<feature type="domain" description="CBM6" evidence="2">
    <location>
        <begin position="533"/>
        <end position="666"/>
    </location>
</feature>
<dbReference type="CDD" id="cd04080">
    <property type="entry name" value="CBM6_cellulase-like"/>
    <property type="match status" value="1"/>
</dbReference>
<dbReference type="SUPFAM" id="SSF50405">
    <property type="entry name" value="Actin-crosslinking proteins"/>
    <property type="match status" value="1"/>
</dbReference>
<keyword evidence="4" id="KW-1185">Reference proteome</keyword>
<gene>
    <name evidence="3" type="ORF">D7Z26_21430</name>
</gene>
<dbReference type="InterPro" id="IPR041342">
    <property type="entry name" value="CBM35"/>
</dbReference>
<dbReference type="GO" id="GO:0030246">
    <property type="term" value="F:carbohydrate binding"/>
    <property type="evidence" value="ECO:0007669"/>
    <property type="project" value="InterPro"/>
</dbReference>
<protein>
    <submittedName>
        <fullName evidence="3">DUF5010 domain-containing protein</fullName>
    </submittedName>
</protein>
<dbReference type="Proteomes" id="UP000282076">
    <property type="component" value="Unassembled WGS sequence"/>
</dbReference>
<accession>A0A494XGT2</accession>
<evidence type="ECO:0000313" key="4">
    <source>
        <dbReference type="Proteomes" id="UP000282076"/>
    </source>
</evidence>
<dbReference type="AlphaFoldDB" id="A0A494XGT2"/>
<dbReference type="Pfam" id="PF18099">
    <property type="entry name" value="CBM_35_2"/>
    <property type="match status" value="1"/>
</dbReference>
<dbReference type="InterPro" id="IPR005084">
    <property type="entry name" value="CBM6"/>
</dbReference>
<dbReference type="Pfam" id="PF16402">
    <property type="entry name" value="DUF5010"/>
    <property type="match status" value="1"/>
</dbReference>
<evidence type="ECO:0000313" key="3">
    <source>
        <dbReference type="EMBL" id="RKP48921.1"/>
    </source>
</evidence>
<dbReference type="SUPFAM" id="SSF49785">
    <property type="entry name" value="Galactose-binding domain-like"/>
    <property type="match status" value="1"/>
</dbReference>
<evidence type="ECO:0000259" key="2">
    <source>
        <dbReference type="PROSITE" id="PS51175"/>
    </source>
</evidence>
<reference evidence="3 4" key="1">
    <citation type="submission" date="2018-10" db="EMBL/GenBank/DDBJ databases">
        <title>Cohnella sp. M2MS4P-1, whole genome shotgun sequence.</title>
        <authorList>
            <person name="Tuo L."/>
        </authorList>
    </citation>
    <scope>NUCLEOTIDE SEQUENCE [LARGE SCALE GENOMIC DNA]</scope>
    <source>
        <strain evidence="3 4">M2MS4P-1</strain>
    </source>
</reference>
<keyword evidence="1" id="KW-0732">Signal</keyword>
<dbReference type="Gene3D" id="2.60.120.260">
    <property type="entry name" value="Galactose-binding domain-like"/>
    <property type="match status" value="1"/>
</dbReference>
<name>A0A494XGT2_9BACL</name>
<dbReference type="InterPro" id="IPR008979">
    <property type="entry name" value="Galactose-bd-like_sf"/>
</dbReference>
<dbReference type="SMART" id="SM00606">
    <property type="entry name" value="CBD_IV"/>
    <property type="match status" value="1"/>
</dbReference>
<organism evidence="3 4">
    <name type="scientific">Cohnella endophytica</name>
    <dbReference type="NCBI Taxonomy" id="2419778"/>
    <lineage>
        <taxon>Bacteria</taxon>
        <taxon>Bacillati</taxon>
        <taxon>Bacillota</taxon>
        <taxon>Bacilli</taxon>
        <taxon>Bacillales</taxon>
        <taxon>Paenibacillaceae</taxon>
        <taxon>Cohnella</taxon>
    </lineage>
</organism>
<evidence type="ECO:0000256" key="1">
    <source>
        <dbReference type="ARBA" id="ARBA00022729"/>
    </source>
</evidence>
<dbReference type="CDD" id="cd00257">
    <property type="entry name" value="beta-trefoil_FSCN-like"/>
    <property type="match status" value="1"/>
</dbReference>
<dbReference type="EMBL" id="RBZM01000009">
    <property type="protein sequence ID" value="RKP48921.1"/>
    <property type="molecule type" value="Genomic_DNA"/>
</dbReference>
<proteinExistence type="predicted"/>
<dbReference type="InterPro" id="IPR008999">
    <property type="entry name" value="Actin-crosslinking"/>
</dbReference>
<dbReference type="PROSITE" id="PS51175">
    <property type="entry name" value="CBM6"/>
    <property type="match status" value="1"/>
</dbReference>